<protein>
    <submittedName>
        <fullName evidence="2">Uncharacterized protein</fullName>
    </submittedName>
</protein>
<evidence type="ECO:0000313" key="3">
    <source>
        <dbReference type="Proteomes" id="UP000569914"/>
    </source>
</evidence>
<sequence length="965" mass="105567">MTEFDQGTAAEWSSPEEYRTAWGAAFTQLAWQGQTEESRAHYARLAGEVDRMATESWSTGEILSQSGIWQRVERIHREDDPPATNAEALVGLAAAVDAGEMTIFEPTSGPEDGLDAETVLADLARQISGRADRDRIVAERRAAGLPDGAAHNARARADLAAALTEVSSEMTRAAETERRARIAAGFEGIESPFEWRIHRGLLHASAAAGLQQTYEESLTGEGSGGDRVPGTTDWVAPLSAESIATVTAELRRYADYRRNTGDSDTEFDGAPWWSEDEAATVREAAWARLAEQAAAFDELADNIDHDGEAMLSPVNVALLGEAFSEALWESTRGDGDHTPRHLRPFVAAVEQEAKRIDEHQRLEMEIETAVSDEHRDQLIMLDAHKEAAAAAGRARFALDQLVTDHAYDPVREPHVWRELDDRLDRLGTSLRVNTAELSSPDFRELVHSDWLHAAEARETAAAEAMTDDSATGSEVASDDHDADTRTGEDDRAEADRPVATPYGVGRIAEAFYGLDADASTPAEGYRVRIDATGAEKFIKAEHVSTDPDKIAKSGLQARYSDGAPVQITHDGFILDEHEVCNDDWDQPYWYRIPQRNTTARQDLAAALFDADTALGRAEEIEDQVREAAGYDDVTSEFALEIDFARGDVQRAIALQRLLEGTHTAPPTEDQADDDADGDQSPIAEANAAEPPAVDAELGEDGHSLGAHRDADAALDRARFAFTALLGSDDDYADWDRADATPTNVDELGDLIGQAQAMTRSNLNDLQTPGVDDRIRADWEEQDQATRGLVPDQAGADGAHVDDDPSWWSEPDAETAVEIDRLIAIVGRGEAVQHRREAMPPDAPNYDLWRDLRTELAADAGDSTATPTAEHHDGDQDVDDDAVTPDFDERPATEPPDPTAEAVQRAEEAVHDLQRQTEEHRRTAAERARHDDDLARWHQQDQQQHAGAIEHTDSGPALDRADLGDR</sequence>
<feature type="region of interest" description="Disordered" evidence="1">
    <location>
        <begin position="859"/>
        <end position="965"/>
    </location>
</feature>
<keyword evidence="3" id="KW-1185">Reference proteome</keyword>
<name>A0A7Y9I8C6_9ACTN</name>
<dbReference type="Proteomes" id="UP000569914">
    <property type="component" value="Unassembled WGS sequence"/>
</dbReference>
<comment type="caution">
    <text evidence="2">The sequence shown here is derived from an EMBL/GenBank/DDBJ whole genome shotgun (WGS) entry which is preliminary data.</text>
</comment>
<feature type="compositionally biased region" description="Basic and acidic residues" evidence="1">
    <location>
        <begin position="947"/>
        <end position="965"/>
    </location>
</feature>
<dbReference type="EMBL" id="JACCBU010000001">
    <property type="protein sequence ID" value="NYE71888.1"/>
    <property type="molecule type" value="Genomic_DNA"/>
</dbReference>
<feature type="compositionally biased region" description="Basic and acidic residues" evidence="1">
    <location>
        <begin position="903"/>
        <end position="938"/>
    </location>
</feature>
<evidence type="ECO:0000313" key="2">
    <source>
        <dbReference type="EMBL" id="NYE71888.1"/>
    </source>
</evidence>
<feature type="compositionally biased region" description="Basic and acidic residues" evidence="1">
    <location>
        <begin position="477"/>
        <end position="496"/>
    </location>
</feature>
<feature type="region of interest" description="Disordered" evidence="1">
    <location>
        <begin position="660"/>
        <end position="682"/>
    </location>
</feature>
<dbReference type="AlphaFoldDB" id="A0A7Y9I8C6"/>
<dbReference type="RefSeq" id="WP_179752340.1">
    <property type="nucleotide sequence ID" value="NZ_JACCBU010000001.1"/>
</dbReference>
<organism evidence="2 3">
    <name type="scientific">Microlunatus parietis</name>
    <dbReference type="NCBI Taxonomy" id="682979"/>
    <lineage>
        <taxon>Bacteria</taxon>
        <taxon>Bacillati</taxon>
        <taxon>Actinomycetota</taxon>
        <taxon>Actinomycetes</taxon>
        <taxon>Propionibacteriales</taxon>
        <taxon>Propionibacteriaceae</taxon>
        <taxon>Microlunatus</taxon>
    </lineage>
</organism>
<reference evidence="2 3" key="1">
    <citation type="submission" date="2020-07" db="EMBL/GenBank/DDBJ databases">
        <title>Sequencing the genomes of 1000 actinobacteria strains.</title>
        <authorList>
            <person name="Klenk H.-P."/>
        </authorList>
    </citation>
    <scope>NUCLEOTIDE SEQUENCE [LARGE SCALE GENOMIC DNA]</scope>
    <source>
        <strain evidence="2 3">DSM 22083</strain>
    </source>
</reference>
<evidence type="ECO:0000256" key="1">
    <source>
        <dbReference type="SAM" id="MobiDB-lite"/>
    </source>
</evidence>
<accession>A0A7Y9I8C6</accession>
<proteinExistence type="predicted"/>
<feature type="region of interest" description="Disordered" evidence="1">
    <location>
        <begin position="458"/>
        <end position="498"/>
    </location>
</feature>
<gene>
    <name evidence="2" type="ORF">BKA15_003217</name>
</gene>